<keyword evidence="7 16" id="KW-0663">Pyridoxal phosphate</keyword>
<dbReference type="InterPro" id="IPR050477">
    <property type="entry name" value="GrpII_AminoAcid_Decarb"/>
</dbReference>
<dbReference type="InterPro" id="IPR015421">
    <property type="entry name" value="PyrdxlP-dep_Trfase_major"/>
</dbReference>
<evidence type="ECO:0000313" key="18">
    <source>
        <dbReference type="EMBL" id="CAD7247631.1"/>
    </source>
</evidence>
<comment type="similarity">
    <text evidence="13">Belongs to the group II decarboxylase family. Sphingosine-1-phosphate lyase subfamily.</text>
</comment>
<comment type="pathway">
    <text evidence="3">Lipid metabolism; sphingolipid metabolism.</text>
</comment>
<evidence type="ECO:0000256" key="13">
    <source>
        <dbReference type="ARBA" id="ARBA00038302"/>
    </source>
</evidence>
<sequence length="563" mass="62737">METARQWLDPVLRIPDVINEVLGDVHPFRIIVLTCGATILAFYLRNLEITDEPWRRVRAWGLRKLFKLSFIRKYVDREVQKARKELIHGLDQEVAGSPYITHLPSQGLDPNDILQRTELYCKFGKVKYEEGRASGAVYEVDPKQYEIMMKVYARTVKFNNLHRDIFPGCRKMEAEIVRMVCNIFHGGKNSCGVLTSGGTESLILACLAYRNWAREERGISRPEMVVPVSAHAGFDKAASFLNMKIRHVPVDPVTQKVNPQIMKKYINRNTCMLVGSAPGFPHGVMDPIEEIARLGASRGIPVHVDGCLGGFLIAFMEDAGFPFPPFDFRVKGVTSISADTHKYGYCIKGSSTVMYSEPIYLQHQIYVNADWQGGAYATPTLAGSRPGGMTAASWAGLLHMGYDGYVQATRNIISKARYIEANVKKIPGLKTLGPPEVSIVSIMSDTFSIYRFSDGMFQRGWALSNLQSPSAVHLCVTKAHCMEGVADQFLADAAEIAAQLIKDPQQVKEGAGVMYGVSQEIPDRSIVKEFVCSFVEAWYHTKSEDEESDEKEVLTNGAAMNLT</sequence>
<evidence type="ECO:0000256" key="1">
    <source>
        <dbReference type="ARBA" id="ARBA00001933"/>
    </source>
</evidence>
<evidence type="ECO:0000256" key="3">
    <source>
        <dbReference type="ARBA" id="ARBA00004760"/>
    </source>
</evidence>
<evidence type="ECO:0000256" key="15">
    <source>
        <dbReference type="ARBA" id="ARBA00042568"/>
    </source>
</evidence>
<evidence type="ECO:0000256" key="2">
    <source>
        <dbReference type="ARBA" id="ARBA00004389"/>
    </source>
</evidence>
<dbReference type="EMBL" id="LR901035">
    <property type="protein sequence ID" value="CAD7247631.1"/>
    <property type="molecule type" value="Genomic_DNA"/>
</dbReference>
<comment type="subcellular location">
    <subcellularLocation>
        <location evidence="2">Endoplasmic reticulum membrane</location>
        <topology evidence="2">Single-pass membrane protein</topology>
    </subcellularLocation>
</comment>
<evidence type="ECO:0000256" key="7">
    <source>
        <dbReference type="ARBA" id="ARBA00022898"/>
    </source>
</evidence>
<dbReference type="OrthoDB" id="10254570at2759"/>
<keyword evidence="10" id="KW-0443">Lipid metabolism</keyword>
<dbReference type="SUPFAM" id="SSF53383">
    <property type="entry name" value="PLP-dependent transferases"/>
    <property type="match status" value="1"/>
</dbReference>
<keyword evidence="5" id="KW-0812">Transmembrane</keyword>
<protein>
    <recommendedName>
        <fullName evidence="14">sphinganine-1-phosphate aldolase</fullName>
        <ecNumber evidence="14">4.1.2.27</ecNumber>
    </recommendedName>
    <alternativeName>
        <fullName evidence="15">Sphingosine-1-phosphate aldolase</fullName>
    </alternativeName>
</protein>
<comment type="cofactor">
    <cofactor evidence="1 16 17">
        <name>pyridoxal 5'-phosphate</name>
        <dbReference type="ChEBI" id="CHEBI:597326"/>
    </cofactor>
</comment>
<organism evidence="18">
    <name type="scientific">Darwinula stevensoni</name>
    <dbReference type="NCBI Taxonomy" id="69355"/>
    <lineage>
        <taxon>Eukaryota</taxon>
        <taxon>Metazoa</taxon>
        <taxon>Ecdysozoa</taxon>
        <taxon>Arthropoda</taxon>
        <taxon>Crustacea</taxon>
        <taxon>Oligostraca</taxon>
        <taxon>Ostracoda</taxon>
        <taxon>Podocopa</taxon>
        <taxon>Podocopida</taxon>
        <taxon>Darwinulocopina</taxon>
        <taxon>Darwinuloidea</taxon>
        <taxon>Darwinulidae</taxon>
        <taxon>Darwinula</taxon>
    </lineage>
</organism>
<evidence type="ECO:0000256" key="17">
    <source>
        <dbReference type="RuleBase" id="RU000382"/>
    </source>
</evidence>
<dbReference type="Gene3D" id="6.10.140.2150">
    <property type="match status" value="1"/>
</dbReference>
<dbReference type="EMBL" id="CAJPEV010001518">
    <property type="protein sequence ID" value="CAG0893097.1"/>
    <property type="molecule type" value="Genomic_DNA"/>
</dbReference>
<dbReference type="Gene3D" id="3.90.1150.10">
    <property type="entry name" value="Aspartate Aminotransferase, domain 1"/>
    <property type="match status" value="1"/>
</dbReference>
<dbReference type="PANTHER" id="PTHR42735:SF6">
    <property type="entry name" value="SPHINGOSINE-1-PHOSPHATE LYASE 1"/>
    <property type="match status" value="1"/>
</dbReference>
<dbReference type="GO" id="GO:0005789">
    <property type="term" value="C:endoplasmic reticulum membrane"/>
    <property type="evidence" value="ECO:0007669"/>
    <property type="project" value="UniProtKB-SubCell"/>
</dbReference>
<evidence type="ECO:0000256" key="9">
    <source>
        <dbReference type="ARBA" id="ARBA00022989"/>
    </source>
</evidence>
<dbReference type="EC" id="4.1.2.27" evidence="14"/>
<keyword evidence="11" id="KW-0472">Membrane</keyword>
<accession>A0A7R9A4R9</accession>
<comment type="pathway">
    <text evidence="4">Sphingolipid metabolism.</text>
</comment>
<keyword evidence="12 17" id="KW-0456">Lyase</keyword>
<dbReference type="AlphaFoldDB" id="A0A7R9A4R9"/>
<keyword evidence="19" id="KW-1185">Reference proteome</keyword>
<dbReference type="GO" id="GO:0030170">
    <property type="term" value="F:pyridoxal phosphate binding"/>
    <property type="evidence" value="ECO:0007669"/>
    <property type="project" value="InterPro"/>
</dbReference>
<evidence type="ECO:0000256" key="16">
    <source>
        <dbReference type="PIRSR" id="PIRSR602129-50"/>
    </source>
</evidence>
<name>A0A7R9A4R9_9CRUS</name>
<reference evidence="18" key="1">
    <citation type="submission" date="2020-11" db="EMBL/GenBank/DDBJ databases">
        <authorList>
            <person name="Tran Van P."/>
        </authorList>
    </citation>
    <scope>NUCLEOTIDE SEQUENCE</scope>
</reference>
<evidence type="ECO:0000256" key="5">
    <source>
        <dbReference type="ARBA" id="ARBA00022692"/>
    </source>
</evidence>
<dbReference type="FunFam" id="3.40.640.10:FF:000020">
    <property type="entry name" value="sphingosine-1-phosphate lyase 1"/>
    <property type="match status" value="1"/>
</dbReference>
<dbReference type="GO" id="GO:0008117">
    <property type="term" value="F:sphinganine-1-phosphate aldolase activity"/>
    <property type="evidence" value="ECO:0007669"/>
    <property type="project" value="UniProtKB-EC"/>
</dbReference>
<evidence type="ECO:0000256" key="11">
    <source>
        <dbReference type="ARBA" id="ARBA00023136"/>
    </source>
</evidence>
<gene>
    <name evidence="18" type="ORF">DSTB1V02_LOCUS7457</name>
</gene>
<proteinExistence type="inferred from homology"/>
<dbReference type="Gene3D" id="3.40.640.10">
    <property type="entry name" value="Type I PLP-dependent aspartate aminotransferase-like (Major domain)"/>
    <property type="match status" value="1"/>
</dbReference>
<keyword evidence="8" id="KW-0746">Sphingolipid metabolism</keyword>
<dbReference type="Pfam" id="PF00282">
    <property type="entry name" value="Pyridoxal_deC"/>
    <property type="match status" value="1"/>
</dbReference>
<dbReference type="PANTHER" id="PTHR42735">
    <property type="match status" value="1"/>
</dbReference>
<evidence type="ECO:0000256" key="10">
    <source>
        <dbReference type="ARBA" id="ARBA00023098"/>
    </source>
</evidence>
<dbReference type="InterPro" id="IPR015424">
    <property type="entry name" value="PyrdxlP-dep_Trfase"/>
</dbReference>
<dbReference type="InterPro" id="IPR002129">
    <property type="entry name" value="PyrdxlP-dep_de-COase"/>
</dbReference>
<dbReference type="InterPro" id="IPR015422">
    <property type="entry name" value="PyrdxlP-dep_Trfase_small"/>
</dbReference>
<dbReference type="GO" id="GO:0019752">
    <property type="term" value="P:carboxylic acid metabolic process"/>
    <property type="evidence" value="ECO:0007669"/>
    <property type="project" value="InterPro"/>
</dbReference>
<dbReference type="GO" id="GO:0030149">
    <property type="term" value="P:sphingolipid catabolic process"/>
    <property type="evidence" value="ECO:0007669"/>
    <property type="project" value="TreeGrafter"/>
</dbReference>
<dbReference type="Proteomes" id="UP000677054">
    <property type="component" value="Unassembled WGS sequence"/>
</dbReference>
<evidence type="ECO:0000313" key="19">
    <source>
        <dbReference type="Proteomes" id="UP000677054"/>
    </source>
</evidence>
<evidence type="ECO:0000256" key="6">
    <source>
        <dbReference type="ARBA" id="ARBA00022824"/>
    </source>
</evidence>
<evidence type="ECO:0000256" key="12">
    <source>
        <dbReference type="ARBA" id="ARBA00023239"/>
    </source>
</evidence>
<evidence type="ECO:0000256" key="14">
    <source>
        <dbReference type="ARBA" id="ARBA00038965"/>
    </source>
</evidence>
<feature type="modified residue" description="N6-(pyridoxal phosphate)lysine" evidence="16">
    <location>
        <position position="342"/>
    </location>
</feature>
<evidence type="ECO:0000256" key="8">
    <source>
        <dbReference type="ARBA" id="ARBA00022919"/>
    </source>
</evidence>
<keyword evidence="6" id="KW-0256">Endoplasmic reticulum</keyword>
<keyword evidence="9" id="KW-1133">Transmembrane helix</keyword>
<evidence type="ECO:0000256" key="4">
    <source>
        <dbReference type="ARBA" id="ARBA00004991"/>
    </source>
</evidence>